<reference evidence="2 3" key="1">
    <citation type="submission" date="2014-04" db="EMBL/GenBank/DDBJ databases">
        <title>Evolutionary Origins and Diversification of the Mycorrhizal Mutualists.</title>
        <authorList>
            <consortium name="DOE Joint Genome Institute"/>
            <consortium name="Mycorrhizal Genomics Consortium"/>
            <person name="Kohler A."/>
            <person name="Kuo A."/>
            <person name="Nagy L.G."/>
            <person name="Floudas D."/>
            <person name="Copeland A."/>
            <person name="Barry K.W."/>
            <person name="Cichocki N."/>
            <person name="Veneault-Fourrey C."/>
            <person name="LaButti K."/>
            <person name="Lindquist E.A."/>
            <person name="Lipzen A."/>
            <person name="Lundell T."/>
            <person name="Morin E."/>
            <person name="Murat C."/>
            <person name="Riley R."/>
            <person name="Ohm R."/>
            <person name="Sun H."/>
            <person name="Tunlid A."/>
            <person name="Henrissat B."/>
            <person name="Grigoriev I.V."/>
            <person name="Hibbett D.S."/>
            <person name="Martin F."/>
        </authorList>
    </citation>
    <scope>NUCLEOTIDE SEQUENCE [LARGE SCALE GENOMIC DNA]</scope>
    <source>
        <strain evidence="2 3">FD-317 M1</strain>
    </source>
</reference>
<feature type="region of interest" description="Disordered" evidence="1">
    <location>
        <begin position="43"/>
        <end position="263"/>
    </location>
</feature>
<feature type="compositionally biased region" description="Basic residues" evidence="1">
    <location>
        <begin position="128"/>
        <end position="140"/>
    </location>
</feature>
<proteinExistence type="predicted"/>
<feature type="compositionally biased region" description="Basic and acidic residues" evidence="1">
    <location>
        <begin position="98"/>
        <end position="111"/>
    </location>
</feature>
<feature type="compositionally biased region" description="Basic and acidic residues" evidence="1">
    <location>
        <begin position="43"/>
        <end position="71"/>
    </location>
</feature>
<dbReference type="GO" id="GO:0005634">
    <property type="term" value="C:nucleus"/>
    <property type="evidence" value="ECO:0007669"/>
    <property type="project" value="TreeGrafter"/>
</dbReference>
<organism evidence="2 3">
    <name type="scientific">Collybiopsis luxurians FD-317 M1</name>
    <dbReference type="NCBI Taxonomy" id="944289"/>
    <lineage>
        <taxon>Eukaryota</taxon>
        <taxon>Fungi</taxon>
        <taxon>Dikarya</taxon>
        <taxon>Basidiomycota</taxon>
        <taxon>Agaricomycotina</taxon>
        <taxon>Agaricomycetes</taxon>
        <taxon>Agaricomycetidae</taxon>
        <taxon>Agaricales</taxon>
        <taxon>Marasmiineae</taxon>
        <taxon>Omphalotaceae</taxon>
        <taxon>Collybiopsis</taxon>
        <taxon>Collybiopsis luxurians</taxon>
    </lineage>
</organism>
<dbReference type="AlphaFoldDB" id="A0A0D0C2A0"/>
<dbReference type="PANTHER" id="PTHR15410:SF2">
    <property type="entry name" value="HIRA-INTERACTING PROTEIN 3"/>
    <property type="match status" value="1"/>
</dbReference>
<evidence type="ECO:0000256" key="1">
    <source>
        <dbReference type="SAM" id="MobiDB-lite"/>
    </source>
</evidence>
<dbReference type="EMBL" id="KN834798">
    <property type="protein sequence ID" value="KIK56429.1"/>
    <property type="molecule type" value="Genomic_DNA"/>
</dbReference>
<dbReference type="Proteomes" id="UP000053593">
    <property type="component" value="Unassembled WGS sequence"/>
</dbReference>
<feature type="compositionally biased region" description="Acidic residues" evidence="1">
    <location>
        <begin position="215"/>
        <end position="228"/>
    </location>
</feature>
<evidence type="ECO:0008006" key="4">
    <source>
        <dbReference type="Google" id="ProtNLM"/>
    </source>
</evidence>
<feature type="compositionally biased region" description="Low complexity" evidence="1">
    <location>
        <begin position="174"/>
        <end position="199"/>
    </location>
</feature>
<name>A0A0D0C2A0_9AGAR</name>
<evidence type="ECO:0000313" key="3">
    <source>
        <dbReference type="Proteomes" id="UP000053593"/>
    </source>
</evidence>
<evidence type="ECO:0000313" key="2">
    <source>
        <dbReference type="EMBL" id="KIK56429.1"/>
    </source>
</evidence>
<dbReference type="OrthoDB" id="552755at2759"/>
<gene>
    <name evidence="2" type="ORF">GYMLUDRAFT_47191</name>
</gene>
<protein>
    <recommendedName>
        <fullName evidence="4">DEK C-terminal domain-containing protein</fullName>
    </recommendedName>
</protein>
<dbReference type="HOGENOM" id="CLU_050251_0_0_1"/>
<feature type="compositionally biased region" description="Basic and acidic residues" evidence="1">
    <location>
        <begin position="160"/>
        <end position="169"/>
    </location>
</feature>
<sequence length="336" mass="37469">MSIPKPKVIEEMTRKMILDAAKTGALSKLSPKIIREKLEQELGLEDRALRPQKDLIEGAVKEAMDEIRRSEIDEEDKMDESEPETKKPVSKEKKKKPVEKPVTKKESEVSVKGRKRKSETVITEPSSKKPKSSTKTKKDKKGFTSAEVVPPSSDFEDEEPAKPFKKELSSPEQTTPKKPTLKKPSSSPNVSKPASSSKSKPPPVESPPIPAAEPENSESELTELTDESEPPKPKKKGKAKESAQPRERKKKAASASTLSKDEETIKKLKALINACGVRKVWSRLFKDIQDSPSQQIALLRKTLAELGMTGRLSMEQARAIKEKRELESELGERIIF</sequence>
<accession>A0A0D0C2A0</accession>
<feature type="compositionally biased region" description="Pro residues" evidence="1">
    <location>
        <begin position="200"/>
        <end position="211"/>
    </location>
</feature>
<keyword evidence="3" id="KW-1185">Reference proteome</keyword>
<dbReference type="InterPro" id="IPR037647">
    <property type="entry name" value="HIRIP3"/>
</dbReference>
<feature type="compositionally biased region" description="Acidic residues" evidence="1">
    <location>
        <begin position="72"/>
        <end position="82"/>
    </location>
</feature>
<dbReference type="PANTHER" id="PTHR15410">
    <property type="entry name" value="HIRA-INTERACTING PROTEIN 3"/>
    <property type="match status" value="1"/>
</dbReference>